<feature type="compositionally biased region" description="Polar residues" evidence="1">
    <location>
        <begin position="875"/>
        <end position="884"/>
    </location>
</feature>
<organism evidence="3">
    <name type="scientific">Triticum aestivum</name>
    <name type="common">Wheat</name>
    <dbReference type="NCBI Taxonomy" id="4565"/>
    <lineage>
        <taxon>Eukaryota</taxon>
        <taxon>Viridiplantae</taxon>
        <taxon>Streptophyta</taxon>
        <taxon>Embryophyta</taxon>
        <taxon>Tracheophyta</taxon>
        <taxon>Spermatophyta</taxon>
        <taxon>Magnoliopsida</taxon>
        <taxon>Liliopsida</taxon>
        <taxon>Poales</taxon>
        <taxon>Poaceae</taxon>
        <taxon>BOP clade</taxon>
        <taxon>Pooideae</taxon>
        <taxon>Triticodae</taxon>
        <taxon>Triticeae</taxon>
        <taxon>Triticinae</taxon>
        <taxon>Triticum</taxon>
    </lineage>
</organism>
<evidence type="ECO:0000313" key="4">
    <source>
        <dbReference type="Proteomes" id="UP000019116"/>
    </source>
</evidence>
<dbReference type="EnsemblPlants" id="TraesCS2B02G273800.1">
    <property type="protein sequence ID" value="TraesCS2B02G273800.1"/>
    <property type="gene ID" value="TraesCS2B02G273800"/>
</dbReference>
<feature type="compositionally biased region" description="Polar residues" evidence="1">
    <location>
        <begin position="856"/>
        <end position="866"/>
    </location>
</feature>
<dbReference type="InterPro" id="IPR036397">
    <property type="entry name" value="RNaseH_sf"/>
</dbReference>
<dbReference type="Gramene" id="TraesMAC2B03G00914130.2">
    <property type="protein sequence ID" value="TraesMAC2B03G00914130.2"/>
    <property type="gene ID" value="TraesMAC2B03G00914130"/>
</dbReference>
<dbReference type="Proteomes" id="UP000019116">
    <property type="component" value="Chromosome 2B"/>
</dbReference>
<dbReference type="Gramene" id="TraesCS2B02G273800.1">
    <property type="protein sequence ID" value="TraesCS2B02G273800.1"/>
    <property type="gene ID" value="TraesCS2B02G273800"/>
</dbReference>
<accession>A0A3B6C5K6</accession>
<dbReference type="Gramene" id="TraesARI2B03G00927600.2">
    <property type="protein sequence ID" value="TraesARI2B03G00927600.2"/>
    <property type="gene ID" value="TraesARI2B03G00927600"/>
</dbReference>
<dbReference type="STRING" id="4565.A0A3B6C5K6"/>
<gene>
    <name evidence="3" type="primary">LOC123044693</name>
</gene>
<dbReference type="GeneID" id="123044693"/>
<feature type="region of interest" description="Disordered" evidence="1">
    <location>
        <begin position="83"/>
        <end position="107"/>
    </location>
</feature>
<dbReference type="Gramene" id="TraesKAR2B01G0182230.1">
    <property type="protein sequence ID" value="cds.TraesKAR2B01G0182230.1"/>
    <property type="gene ID" value="TraesKAR2B01G0182230"/>
</dbReference>
<evidence type="ECO:0000259" key="2">
    <source>
        <dbReference type="PROSITE" id="PS50967"/>
    </source>
</evidence>
<dbReference type="Gene3D" id="3.30.420.10">
    <property type="entry name" value="Ribonuclease H-like superfamily/Ribonuclease H"/>
    <property type="match status" value="1"/>
</dbReference>
<dbReference type="Gramene" id="TraesCS2B03G0600400.1">
    <property type="protein sequence ID" value="TraesCS2B03G0600400.1.CDS"/>
    <property type="gene ID" value="TraesCS2B03G0600400"/>
</dbReference>
<dbReference type="InterPro" id="IPR012337">
    <property type="entry name" value="RNaseH-like_sf"/>
</dbReference>
<reference evidence="3" key="2">
    <citation type="submission" date="2018-10" db="UniProtKB">
        <authorList>
            <consortium name="EnsemblPlants"/>
        </authorList>
    </citation>
    <scope>IDENTIFICATION</scope>
</reference>
<dbReference type="InterPro" id="IPR002562">
    <property type="entry name" value="3'-5'_exonuclease_dom"/>
</dbReference>
<dbReference type="InterPro" id="IPR002121">
    <property type="entry name" value="HRDC_dom"/>
</dbReference>
<reference evidence="3" key="1">
    <citation type="submission" date="2018-08" db="EMBL/GenBank/DDBJ databases">
        <authorList>
            <person name="Rossello M."/>
        </authorList>
    </citation>
    <scope>NUCLEOTIDE SEQUENCE [LARGE SCALE GENOMIC DNA]</scope>
    <source>
        <strain evidence="3">cv. Chinese Spring</strain>
    </source>
</reference>
<keyword evidence="4" id="KW-1185">Reference proteome</keyword>
<evidence type="ECO:0000313" key="3">
    <source>
        <dbReference type="EnsemblPlants" id="TraesCS2B02G273800.1"/>
    </source>
</evidence>
<dbReference type="SUPFAM" id="SSF47819">
    <property type="entry name" value="HRDC-like"/>
    <property type="match status" value="1"/>
</dbReference>
<dbReference type="Pfam" id="PF01612">
    <property type="entry name" value="DNA_pol_A_exo1"/>
    <property type="match status" value="1"/>
</dbReference>
<dbReference type="GO" id="GO:0000467">
    <property type="term" value="P:exonucleolytic trimming to generate mature 3'-end of 5.8S rRNA from tricistronic rRNA transcript (SSU-rRNA, 5.8S rRNA, LSU-rRNA)"/>
    <property type="evidence" value="ECO:0000318"/>
    <property type="project" value="GO_Central"/>
</dbReference>
<dbReference type="SMART" id="SM00474">
    <property type="entry name" value="35EXOc"/>
    <property type="match status" value="1"/>
</dbReference>
<dbReference type="PANTHER" id="PTHR12124:SF68">
    <property type="entry name" value="PROTEIN RRP6-LIKE 3"/>
    <property type="match status" value="1"/>
</dbReference>
<dbReference type="InterPro" id="IPR045092">
    <property type="entry name" value="Rrp6-like"/>
</dbReference>
<sequence>MHTVNLKSRAALAAAAACFAFLAAAVLLHRRRRRGISPTSPRRVEERRSRRARRACEEEEKPQGRFKRVLADNSYSPFKHLRRQGADQAVDGHPDEAKPQLQESSQKMHPFEDEITSLLDNPTRYSTFCNFTPSSQCPGMSNSYNWVNTKAQLEHLAGLLGEEKAFGVDTEQHSFRSFLGYTALVQISTQNEDYLIDTIALHDVMGILQPVFASPSICKIFHGADNDVLWLQRDFHIYVVNMFDTAKACEVLSKPQKSLAYLLELYCGVTTDKTLQREDWRLRPLTAEMIEYARCDAHYLLNISNCLASELHAKSCDSPDGKINFFLEASRRSNMVCMQLYTKEIECRPGASSAASILSRNVQTHGLDSKKSSEVKDLVRKICAWRDLMARMHDESLRYILSDQAIAALAVRVPKGRTDMCAVIAETEPSASTMHPSLSSPSPVVVAHIEELCYLIEDTTVSMDNLFTTLLGKYKEPSGLCRLSVYNYNLVSQLSLKQTNIFAFASSGEKLSTTPPNKKASRESFIKKFSCKSPVYHNCRIYASDGRLLCYCDRKKLEWYIQRDLAKLVEDNPPGIMLLFEPKGRPEDEDNEFYIQSKKNICVGCGEKSHYIRYRIIPSCYRMHFPEHLKSHRSHDIVLLCVDCHEIAHSAAEKYKRRLAEELGIPLFVQKIVNSGDRSLITDASVSEDKLNEKGVSPLLLRTAAMALLRHGSTMPSKRCEELMQIVKSYYGGRDVTSEDLEMALLVGMSPNERRRLEKKKGYPHSFRAQTENIIRKSSNKAILEDMGDDSKNRHTLSEQVSEDGNGSSGQQDADGTGCNSQAEDLTVSQRSASLSISMDDSTCDPNKEKLGSDGMQRSSSGTQANGHLDEDPVSSDNSSQAISKNADKKISLLGHGHHGKQVVELLLANGGEEAVHQFCQRWRHVFVEAVHPRYLPSGWNIKHRASSVQWKKGFWRLQCVQTIQPRASAC</sequence>
<dbReference type="PANTHER" id="PTHR12124">
    <property type="entry name" value="POLYMYOSITIS/SCLERODERMA AUTOANTIGEN-RELATED"/>
    <property type="match status" value="1"/>
</dbReference>
<evidence type="ECO:0000256" key="1">
    <source>
        <dbReference type="SAM" id="MobiDB-lite"/>
    </source>
</evidence>
<feature type="region of interest" description="Disordered" evidence="1">
    <location>
        <begin position="786"/>
        <end position="884"/>
    </location>
</feature>
<feature type="domain" description="HRDC" evidence="2">
    <location>
        <begin position="372"/>
        <end position="459"/>
    </location>
</feature>
<dbReference type="GO" id="GO:0000166">
    <property type="term" value="F:nucleotide binding"/>
    <property type="evidence" value="ECO:0007669"/>
    <property type="project" value="InterPro"/>
</dbReference>
<dbReference type="GO" id="GO:0071039">
    <property type="term" value="P:nuclear polyadenylation-dependent CUT catabolic process"/>
    <property type="evidence" value="ECO:0000318"/>
    <property type="project" value="GO_Central"/>
</dbReference>
<proteinExistence type="predicted"/>
<dbReference type="InterPro" id="IPR010997">
    <property type="entry name" value="HRDC-like_sf"/>
</dbReference>
<dbReference type="InterPro" id="IPR044876">
    <property type="entry name" value="HRDC_dom_sf"/>
</dbReference>
<dbReference type="OrthoDB" id="2250022at2759"/>
<name>A0A3B6C5K6_WHEAT</name>
<dbReference type="Gene3D" id="1.10.150.80">
    <property type="entry name" value="HRDC domain"/>
    <property type="match status" value="1"/>
</dbReference>
<protein>
    <recommendedName>
        <fullName evidence="2">HRDC domain-containing protein</fullName>
    </recommendedName>
</protein>
<dbReference type="GO" id="GO:0071036">
    <property type="term" value="P:nuclear polyadenylation-dependent snoRNA catabolic process"/>
    <property type="evidence" value="ECO:0000318"/>
    <property type="project" value="GO_Central"/>
</dbReference>
<dbReference type="GO" id="GO:0071038">
    <property type="term" value="P:TRAMP-dependent tRNA surveillance pathway"/>
    <property type="evidence" value="ECO:0000318"/>
    <property type="project" value="GO_Central"/>
</dbReference>
<dbReference type="PROSITE" id="PS50967">
    <property type="entry name" value="HRDC"/>
    <property type="match status" value="1"/>
</dbReference>
<dbReference type="GO" id="GO:0003727">
    <property type="term" value="F:single-stranded RNA binding"/>
    <property type="evidence" value="ECO:0000318"/>
    <property type="project" value="GO_Central"/>
</dbReference>
<dbReference type="Pfam" id="PF00570">
    <property type="entry name" value="HRDC"/>
    <property type="match status" value="1"/>
</dbReference>
<dbReference type="SUPFAM" id="SSF53098">
    <property type="entry name" value="Ribonuclease H-like"/>
    <property type="match status" value="1"/>
</dbReference>
<dbReference type="GO" id="GO:0005730">
    <property type="term" value="C:nucleolus"/>
    <property type="evidence" value="ECO:0000318"/>
    <property type="project" value="GO_Central"/>
</dbReference>
<dbReference type="SMR" id="A0A3B6C5K6"/>
<dbReference type="Gramene" id="TraesPARA_EIv1.0_0561700.3">
    <property type="protein sequence ID" value="TraesPARA_EIv1.0_0561700.3.CDS"/>
    <property type="gene ID" value="TraesPARA_EIv1.0_0561700"/>
</dbReference>
<dbReference type="RefSeq" id="XP_044323454.1">
    <property type="nucleotide sequence ID" value="XM_044467519.1"/>
</dbReference>
<dbReference type="GO" id="GO:0000175">
    <property type="term" value="F:3'-5'-RNA exonuclease activity"/>
    <property type="evidence" value="ECO:0000318"/>
    <property type="project" value="GO_Central"/>
</dbReference>
<feature type="compositionally biased region" description="Polar residues" evidence="1">
    <location>
        <begin position="798"/>
        <end position="845"/>
    </location>
</feature>
<dbReference type="GO" id="GO:0071040">
    <property type="term" value="P:nuclear polyadenylation-dependent antisense transcript catabolic process"/>
    <property type="evidence" value="ECO:0000318"/>
    <property type="project" value="GO_Central"/>
</dbReference>
<dbReference type="FunFam" id="3.30.420.10:FF:000079">
    <property type="entry name" value="Polynucleotidyl transferase ribonuclease H fold protein with HRDC domain"/>
    <property type="match status" value="1"/>
</dbReference>
<dbReference type="GO" id="GO:0071051">
    <property type="term" value="P:poly(A)-dependent snoRNA 3'-end processing"/>
    <property type="evidence" value="ECO:0000318"/>
    <property type="project" value="GO_Central"/>
</dbReference>
<dbReference type="GO" id="GO:0071044">
    <property type="term" value="P:histone mRNA catabolic process"/>
    <property type="evidence" value="ECO:0000318"/>
    <property type="project" value="GO_Central"/>
</dbReference>
<dbReference type="GO" id="GO:0071037">
    <property type="term" value="P:nuclear polyadenylation-dependent snRNA catabolic process"/>
    <property type="evidence" value="ECO:0000318"/>
    <property type="project" value="GO_Central"/>
</dbReference>
<feature type="region of interest" description="Disordered" evidence="1">
    <location>
        <begin position="37"/>
        <end position="62"/>
    </location>
</feature>
<dbReference type="AlphaFoldDB" id="A0A3B6C5K6"/>
<dbReference type="GO" id="GO:0000176">
    <property type="term" value="C:nuclear exosome (RNase complex)"/>
    <property type="evidence" value="ECO:0000318"/>
    <property type="project" value="GO_Central"/>
</dbReference>
<dbReference type="GO" id="GO:0071035">
    <property type="term" value="P:nuclear polyadenylation-dependent rRNA catabolic process"/>
    <property type="evidence" value="ECO:0000318"/>
    <property type="project" value="GO_Central"/>
</dbReference>